<evidence type="ECO:0000313" key="1">
    <source>
        <dbReference type="EMBL" id="KAJ8301101.1"/>
    </source>
</evidence>
<evidence type="ECO:0000313" key="2">
    <source>
        <dbReference type="Proteomes" id="UP001217089"/>
    </source>
</evidence>
<sequence>MYVSILKDSGNLSEEEKCRQLQEYQQHIEYCKIQRDEYRHLCDDAKATYSQMPDDKKQRGQPACSSKVQLHYSFDYAQQVHLSHYAQQVGPLFFKTPRKCQCFGVCAEGSGSQIFYLIDEAEQTGKGANSVASMLHHHFYTEVMEKQMQPFIWTIAQIWLVACNDRIT</sequence>
<reference evidence="1 2" key="1">
    <citation type="submission" date="2022-12" db="EMBL/GenBank/DDBJ databases">
        <title>Chromosome-level genome of Tegillarca granosa.</title>
        <authorList>
            <person name="Kim J."/>
        </authorList>
    </citation>
    <scope>NUCLEOTIDE SEQUENCE [LARGE SCALE GENOMIC DNA]</scope>
    <source>
        <strain evidence="1">Teg-2019</strain>
        <tissue evidence="1">Adductor muscle</tissue>
    </source>
</reference>
<dbReference type="PANTHER" id="PTHR34415">
    <property type="entry name" value="INTEGRASE CATALYTIC DOMAIN-CONTAINING PROTEIN"/>
    <property type="match status" value="1"/>
</dbReference>
<gene>
    <name evidence="1" type="ORF">KUTeg_020088</name>
</gene>
<accession>A0ABQ9E6R7</accession>
<protein>
    <submittedName>
        <fullName evidence="1">Uncharacterized protein</fullName>
    </submittedName>
</protein>
<organism evidence="1 2">
    <name type="scientific">Tegillarca granosa</name>
    <name type="common">Malaysian cockle</name>
    <name type="synonym">Anadara granosa</name>
    <dbReference type="NCBI Taxonomy" id="220873"/>
    <lineage>
        <taxon>Eukaryota</taxon>
        <taxon>Metazoa</taxon>
        <taxon>Spiralia</taxon>
        <taxon>Lophotrochozoa</taxon>
        <taxon>Mollusca</taxon>
        <taxon>Bivalvia</taxon>
        <taxon>Autobranchia</taxon>
        <taxon>Pteriomorphia</taxon>
        <taxon>Arcoida</taxon>
        <taxon>Arcoidea</taxon>
        <taxon>Arcidae</taxon>
        <taxon>Tegillarca</taxon>
    </lineage>
</organism>
<dbReference type="PANTHER" id="PTHR34415:SF1">
    <property type="entry name" value="INTEGRASE CATALYTIC DOMAIN-CONTAINING PROTEIN"/>
    <property type="match status" value="1"/>
</dbReference>
<dbReference type="Proteomes" id="UP001217089">
    <property type="component" value="Unassembled WGS sequence"/>
</dbReference>
<keyword evidence="2" id="KW-1185">Reference proteome</keyword>
<name>A0ABQ9E6R7_TEGGR</name>
<comment type="caution">
    <text evidence="1">The sequence shown here is derived from an EMBL/GenBank/DDBJ whole genome shotgun (WGS) entry which is preliminary data.</text>
</comment>
<dbReference type="EMBL" id="JARBDR010000918">
    <property type="protein sequence ID" value="KAJ8301101.1"/>
    <property type="molecule type" value="Genomic_DNA"/>
</dbReference>
<proteinExistence type="predicted"/>